<proteinExistence type="predicted"/>
<dbReference type="InterPro" id="IPR009057">
    <property type="entry name" value="Homeodomain-like_sf"/>
</dbReference>
<evidence type="ECO:0000313" key="6">
    <source>
        <dbReference type="Proteomes" id="UP000547674"/>
    </source>
</evidence>
<accession>A0A7Y2H2B8</accession>
<keyword evidence="1" id="KW-0805">Transcription regulation</keyword>
<dbReference type="InterPro" id="IPR050204">
    <property type="entry name" value="AraC_XylS_family_regulators"/>
</dbReference>
<dbReference type="InterPro" id="IPR018060">
    <property type="entry name" value="HTH_AraC"/>
</dbReference>
<keyword evidence="2" id="KW-0238">DNA-binding</keyword>
<evidence type="ECO:0000313" key="5">
    <source>
        <dbReference type="EMBL" id="NNF06919.1"/>
    </source>
</evidence>
<reference evidence="5 6" key="1">
    <citation type="submission" date="2020-03" db="EMBL/GenBank/DDBJ databases">
        <title>Metabolic flexibility allows generalist bacteria to become dominant in a frequently disturbed ecosystem.</title>
        <authorList>
            <person name="Chen Y.-J."/>
            <person name="Leung P.M."/>
            <person name="Bay S.K."/>
            <person name="Hugenholtz P."/>
            <person name="Kessler A.J."/>
            <person name="Shelley G."/>
            <person name="Waite D.W."/>
            <person name="Cook P.L."/>
            <person name="Greening C."/>
        </authorList>
    </citation>
    <scope>NUCLEOTIDE SEQUENCE [LARGE SCALE GENOMIC DNA]</scope>
    <source>
        <strain evidence="5">SS_bin_28</strain>
    </source>
</reference>
<dbReference type="InterPro" id="IPR032783">
    <property type="entry name" value="AraC_lig"/>
</dbReference>
<dbReference type="Gene3D" id="1.10.10.60">
    <property type="entry name" value="Homeodomain-like"/>
    <property type="match status" value="2"/>
</dbReference>
<dbReference type="GO" id="GO:0043565">
    <property type="term" value="F:sequence-specific DNA binding"/>
    <property type="evidence" value="ECO:0007669"/>
    <property type="project" value="InterPro"/>
</dbReference>
<keyword evidence="3" id="KW-0804">Transcription</keyword>
<dbReference type="InterPro" id="IPR018062">
    <property type="entry name" value="HTH_AraC-typ_CS"/>
</dbReference>
<sequence>MHPTTIPSSTDPLGETLHLLRLQGTLYCRSELSAPWAIEMPVLEDCMMFHIVTDGHCWLHVPDEEPQLLQQGSLALVPHGNGHSIRSEPNLEDKPLFDIPVDKVSERYEVMRYGGGGAATNLTCGVVRFDHLAAQQLVALLPKVLRIDSWKDDEDGWLQSTLRFISREARTLRPGGETVMTHLSDILVVQAIRSWINAAPETDQGWLAALRDEQVGRALAAMHREPEKPWTVDSLAKEVGMSRSGFSARFTTLVGESAKRYLTRWRMQLARTQLLETSDSLFVLADRLGYQSEAAFSRAFKRMFGVSPGSLRSSQRIAS</sequence>
<dbReference type="PROSITE" id="PS01124">
    <property type="entry name" value="HTH_ARAC_FAMILY_2"/>
    <property type="match status" value="1"/>
</dbReference>
<evidence type="ECO:0000256" key="3">
    <source>
        <dbReference type="ARBA" id="ARBA00023163"/>
    </source>
</evidence>
<dbReference type="PANTHER" id="PTHR46796:SF7">
    <property type="entry name" value="ARAC FAMILY TRANSCRIPTIONAL REGULATOR"/>
    <property type="match status" value="1"/>
</dbReference>
<dbReference type="PANTHER" id="PTHR46796">
    <property type="entry name" value="HTH-TYPE TRANSCRIPTIONAL ACTIVATOR RHAS-RELATED"/>
    <property type="match status" value="1"/>
</dbReference>
<comment type="caution">
    <text evidence="5">The sequence shown here is derived from an EMBL/GenBank/DDBJ whole genome shotgun (WGS) entry which is preliminary data.</text>
</comment>
<organism evidence="5 6">
    <name type="scientific">Eiseniibacteriota bacterium</name>
    <dbReference type="NCBI Taxonomy" id="2212470"/>
    <lineage>
        <taxon>Bacteria</taxon>
        <taxon>Candidatus Eiseniibacteriota</taxon>
    </lineage>
</organism>
<name>A0A7Y2H2B8_UNCEI</name>
<dbReference type="Pfam" id="PF12852">
    <property type="entry name" value="Cupin_6"/>
    <property type="match status" value="1"/>
</dbReference>
<dbReference type="Pfam" id="PF12833">
    <property type="entry name" value="HTH_18"/>
    <property type="match status" value="1"/>
</dbReference>
<dbReference type="EMBL" id="JABDJR010000363">
    <property type="protein sequence ID" value="NNF06919.1"/>
    <property type="molecule type" value="Genomic_DNA"/>
</dbReference>
<dbReference type="AlphaFoldDB" id="A0A7Y2H2B8"/>
<evidence type="ECO:0000256" key="1">
    <source>
        <dbReference type="ARBA" id="ARBA00023015"/>
    </source>
</evidence>
<protein>
    <submittedName>
        <fullName evidence="5">AraC family transcriptional regulator</fullName>
    </submittedName>
</protein>
<gene>
    <name evidence="5" type="ORF">HKN21_09180</name>
</gene>
<evidence type="ECO:0000259" key="4">
    <source>
        <dbReference type="PROSITE" id="PS01124"/>
    </source>
</evidence>
<dbReference type="PRINTS" id="PR00032">
    <property type="entry name" value="HTHARAC"/>
</dbReference>
<dbReference type="Proteomes" id="UP000547674">
    <property type="component" value="Unassembled WGS sequence"/>
</dbReference>
<dbReference type="GO" id="GO:0003700">
    <property type="term" value="F:DNA-binding transcription factor activity"/>
    <property type="evidence" value="ECO:0007669"/>
    <property type="project" value="InterPro"/>
</dbReference>
<dbReference type="InterPro" id="IPR020449">
    <property type="entry name" value="Tscrpt_reg_AraC-type_HTH"/>
</dbReference>
<dbReference type="SMART" id="SM00342">
    <property type="entry name" value="HTH_ARAC"/>
    <property type="match status" value="1"/>
</dbReference>
<dbReference type="PROSITE" id="PS00041">
    <property type="entry name" value="HTH_ARAC_FAMILY_1"/>
    <property type="match status" value="1"/>
</dbReference>
<evidence type="ECO:0000256" key="2">
    <source>
        <dbReference type="ARBA" id="ARBA00023125"/>
    </source>
</evidence>
<dbReference type="SUPFAM" id="SSF46689">
    <property type="entry name" value="Homeodomain-like"/>
    <property type="match status" value="2"/>
</dbReference>
<feature type="domain" description="HTH araC/xylS-type" evidence="4">
    <location>
        <begin position="216"/>
        <end position="314"/>
    </location>
</feature>